<dbReference type="EMBL" id="LGUE01000008">
    <property type="protein sequence ID" value="KON82881.1"/>
    <property type="molecule type" value="Genomic_DNA"/>
</dbReference>
<keyword evidence="2" id="KW-1185">Reference proteome</keyword>
<dbReference type="PATRIC" id="fig|189381.12.peg.3245"/>
<reference evidence="2" key="1">
    <citation type="submission" date="2015-07" db="EMBL/GenBank/DDBJ databases">
        <title>Fjat-14235 jcm11544.</title>
        <authorList>
            <person name="Liu B."/>
            <person name="Wang J."/>
            <person name="Zhu Y."/>
            <person name="Liu G."/>
            <person name="Chen Q."/>
            <person name="Chen Z."/>
            <person name="Lan J."/>
            <person name="Che J."/>
            <person name="Ge C."/>
            <person name="Shi H."/>
            <person name="Pan Z."/>
            <person name="Liu X."/>
        </authorList>
    </citation>
    <scope>NUCLEOTIDE SEQUENCE [LARGE SCALE GENOMIC DNA]</scope>
    <source>
        <strain evidence="2">JCM 11544</strain>
    </source>
</reference>
<dbReference type="OrthoDB" id="2868949at2"/>
<organism evidence="1 2">
    <name type="scientific">Rossellomorea marisflavi</name>
    <dbReference type="NCBI Taxonomy" id="189381"/>
    <lineage>
        <taxon>Bacteria</taxon>
        <taxon>Bacillati</taxon>
        <taxon>Bacillota</taxon>
        <taxon>Bacilli</taxon>
        <taxon>Bacillales</taxon>
        <taxon>Bacillaceae</taxon>
        <taxon>Rossellomorea</taxon>
    </lineage>
</organism>
<name>A0A0J5S7E4_9BACI</name>
<dbReference type="RefSeq" id="WP_048006457.1">
    <property type="nucleotide sequence ID" value="NZ_LDWH01000007.1"/>
</dbReference>
<protein>
    <submittedName>
        <fullName evidence="1">Uncharacterized protein</fullName>
    </submittedName>
</protein>
<accession>A0A0J5S7E4</accession>
<comment type="caution">
    <text evidence="1">The sequence shown here is derived from an EMBL/GenBank/DDBJ whole genome shotgun (WGS) entry which is preliminary data.</text>
</comment>
<sequence length="151" mass="17605">MNNLDWYLLEHSYLMDIQVNPVSGILTLCIDAKMTYDHPNIHENTKTEEGFMEIQIIFKGVQYLRMLNSSLLFENPNDDIGSIELFSIKDIDTVRRLSNLEINNNQESFFDLSDGNAARVLLKNERLKYLNFLSEFVSFELGFEELSIIEK</sequence>
<evidence type="ECO:0000313" key="1">
    <source>
        <dbReference type="EMBL" id="KON82881.1"/>
    </source>
</evidence>
<gene>
    <name evidence="1" type="ORF">AF331_18700</name>
</gene>
<dbReference type="Proteomes" id="UP000037405">
    <property type="component" value="Unassembled WGS sequence"/>
</dbReference>
<dbReference type="AlphaFoldDB" id="A0A0J5S7E4"/>
<proteinExistence type="predicted"/>
<evidence type="ECO:0000313" key="2">
    <source>
        <dbReference type="Proteomes" id="UP000037405"/>
    </source>
</evidence>